<comment type="similarity">
    <text evidence="1">Belongs to the ATP-dependent AMP-binding enzyme family.</text>
</comment>
<reference evidence="4 6" key="1">
    <citation type="submission" date="2018-08" db="EMBL/GenBank/DDBJ databases">
        <title>Proposal of Muricauda 72 sp.nov. and Muricauda NH166 sp.nov., isolated from seawater.</title>
        <authorList>
            <person name="Cheng H."/>
            <person name="Wu Y.-H."/>
            <person name="Guo L.-L."/>
            <person name="Xu X.-W."/>
        </authorList>
    </citation>
    <scope>NUCLEOTIDE SEQUENCE [LARGE SCALE GENOMIC DNA]</scope>
    <source>
        <strain evidence="4 6">72</strain>
    </source>
</reference>
<evidence type="ECO:0000313" key="7">
    <source>
        <dbReference type="Proteomes" id="UP000321621"/>
    </source>
</evidence>
<dbReference type="InterPro" id="IPR000873">
    <property type="entry name" value="AMP-dep_synth/lig_dom"/>
</dbReference>
<dbReference type="Proteomes" id="UP000321621">
    <property type="component" value="Unassembled WGS sequence"/>
</dbReference>
<gene>
    <name evidence="4" type="ORF">D2V05_05725</name>
    <name evidence="5" type="ORF">FQ017_05680</name>
</gene>
<dbReference type="SUPFAM" id="SSF56801">
    <property type="entry name" value="Acetyl-CoA synthetase-like"/>
    <property type="match status" value="1"/>
</dbReference>
<dbReference type="InterPro" id="IPR045851">
    <property type="entry name" value="AMP-bd_C_sf"/>
</dbReference>
<comment type="caution">
    <text evidence="4">The sequence shown here is derived from an EMBL/GenBank/DDBJ whole genome shotgun (WGS) entry which is preliminary data.</text>
</comment>
<evidence type="ECO:0000313" key="5">
    <source>
        <dbReference type="EMBL" id="TXJ98899.1"/>
    </source>
</evidence>
<dbReference type="AlphaFoldDB" id="A0A3A1NQW8"/>
<dbReference type="EMBL" id="QXFI01000013">
    <property type="protein sequence ID" value="RIV46140.1"/>
    <property type="molecule type" value="Genomic_DNA"/>
</dbReference>
<protein>
    <submittedName>
        <fullName evidence="5">AMP-binding protein</fullName>
    </submittedName>
    <submittedName>
        <fullName evidence="4">Long-chain fatty acid--CoA ligase</fullName>
    </submittedName>
</protein>
<name>A0A3A1NQW8_9FLAO</name>
<reference evidence="5 7" key="2">
    <citation type="submission" date="2019-07" db="EMBL/GenBank/DDBJ databases">
        <title>Draft genome of two Muricauda strains isolated from deep sea.</title>
        <authorList>
            <person name="Sun C."/>
        </authorList>
    </citation>
    <scope>NUCLEOTIDE SEQUENCE [LARGE SCALE GENOMIC DNA]</scope>
    <source>
        <strain evidence="5 7">72</strain>
    </source>
</reference>
<dbReference type="OrthoDB" id="9765680at2"/>
<dbReference type="GO" id="GO:0006631">
    <property type="term" value="P:fatty acid metabolic process"/>
    <property type="evidence" value="ECO:0007669"/>
    <property type="project" value="TreeGrafter"/>
</dbReference>
<dbReference type="RefSeq" id="WP_119646686.1">
    <property type="nucleotide sequence ID" value="NZ_QXFI01000013.1"/>
</dbReference>
<organism evidence="4 6">
    <name type="scientific">Flagellimonas pelagia</name>
    <dbReference type="NCBI Taxonomy" id="2306998"/>
    <lineage>
        <taxon>Bacteria</taxon>
        <taxon>Pseudomonadati</taxon>
        <taxon>Bacteroidota</taxon>
        <taxon>Flavobacteriia</taxon>
        <taxon>Flavobacteriales</taxon>
        <taxon>Flavobacteriaceae</taxon>
        <taxon>Flagellimonas</taxon>
    </lineage>
</organism>
<sequence>MKKNVHSIFLDATTGKTYHLQELLLSIPKLDGKKLVFLYLGNDIRSTSIYLSFLDTDHATVLLSESLDTSLKENLESEYRPTIIFDCKRDHIDGFESKTVPSDAFQTSIFIGDHTPTTVHSNCKVLLSTSGTTGSPKFVKLSEENLLQNARSICNYLPIIKDDVTPLNLPLYYSYGLSVLHSNAINGGTIVCGLPDILQKEFWNQMESFGFTSIAGVPYIYEMLRRIGFLKKEHPQLRYITQAGGNLSQNIKKEFNTYCLEHHIHFYVMYGQTEATARISYVPPHLLEDKITSIGIPIENGRLSLDKETGELLYKGPNVFGGYSEKRMDLNKWEHIEFLRTGDLAERDEDGFYYIKGRLKRFVKIFGNRVNLDEIERYLKSSLNIALVACVGIEDKFILISHCEGHIKDEQIKSGLFDKFKIHQTSIKIQQIEEMPLTNNGKINYKKITEDFK</sequence>
<keyword evidence="2 4" id="KW-0436">Ligase</keyword>
<dbReference type="EMBL" id="VNWK01000013">
    <property type="protein sequence ID" value="TXJ98899.1"/>
    <property type="molecule type" value="Genomic_DNA"/>
</dbReference>
<dbReference type="Gene3D" id="3.40.50.12780">
    <property type="entry name" value="N-terminal domain of ligase-like"/>
    <property type="match status" value="1"/>
</dbReference>
<dbReference type="PANTHER" id="PTHR43201">
    <property type="entry name" value="ACYL-COA SYNTHETASE"/>
    <property type="match status" value="1"/>
</dbReference>
<evidence type="ECO:0000313" key="4">
    <source>
        <dbReference type="EMBL" id="RIV46140.1"/>
    </source>
</evidence>
<dbReference type="GO" id="GO:0031956">
    <property type="term" value="F:medium-chain fatty acid-CoA ligase activity"/>
    <property type="evidence" value="ECO:0007669"/>
    <property type="project" value="TreeGrafter"/>
</dbReference>
<evidence type="ECO:0000259" key="3">
    <source>
        <dbReference type="Pfam" id="PF00501"/>
    </source>
</evidence>
<dbReference type="InterPro" id="IPR042099">
    <property type="entry name" value="ANL_N_sf"/>
</dbReference>
<evidence type="ECO:0000256" key="2">
    <source>
        <dbReference type="ARBA" id="ARBA00022598"/>
    </source>
</evidence>
<dbReference type="Pfam" id="PF00501">
    <property type="entry name" value="AMP-binding"/>
    <property type="match status" value="1"/>
</dbReference>
<proteinExistence type="inferred from homology"/>
<dbReference type="Proteomes" id="UP000266691">
    <property type="component" value="Unassembled WGS sequence"/>
</dbReference>
<feature type="domain" description="AMP-dependent synthetase/ligase" evidence="3">
    <location>
        <begin position="104"/>
        <end position="323"/>
    </location>
</feature>
<accession>A0A3A1NQW8</accession>
<keyword evidence="7" id="KW-1185">Reference proteome</keyword>
<evidence type="ECO:0000256" key="1">
    <source>
        <dbReference type="ARBA" id="ARBA00006432"/>
    </source>
</evidence>
<dbReference type="PANTHER" id="PTHR43201:SF5">
    <property type="entry name" value="MEDIUM-CHAIN ACYL-COA LIGASE ACSF2, MITOCHONDRIAL"/>
    <property type="match status" value="1"/>
</dbReference>
<evidence type="ECO:0000313" key="6">
    <source>
        <dbReference type="Proteomes" id="UP000266691"/>
    </source>
</evidence>
<dbReference type="Gene3D" id="3.30.300.30">
    <property type="match status" value="1"/>
</dbReference>